<feature type="domain" description="N-acetyltransferase" evidence="2">
    <location>
        <begin position="2"/>
        <end position="206"/>
    </location>
</feature>
<dbReference type="InterPro" id="IPR052523">
    <property type="entry name" value="Trichothecene_AcTrans"/>
</dbReference>
<dbReference type="CDD" id="cd04301">
    <property type="entry name" value="NAT_SF"/>
    <property type="match status" value="1"/>
</dbReference>
<organism evidence="3 4">
    <name type="scientific">Penicillium malachiteum</name>
    <dbReference type="NCBI Taxonomy" id="1324776"/>
    <lineage>
        <taxon>Eukaryota</taxon>
        <taxon>Fungi</taxon>
        <taxon>Dikarya</taxon>
        <taxon>Ascomycota</taxon>
        <taxon>Pezizomycotina</taxon>
        <taxon>Eurotiomycetes</taxon>
        <taxon>Eurotiomycetidae</taxon>
        <taxon>Eurotiales</taxon>
        <taxon>Aspergillaceae</taxon>
        <taxon>Penicillium</taxon>
    </lineage>
</organism>
<reference evidence="3" key="1">
    <citation type="journal article" date="2023" name="IMA Fungus">
        <title>Comparative genomic study of the Penicillium genus elucidates a diverse pangenome and 15 lateral gene transfer events.</title>
        <authorList>
            <person name="Petersen C."/>
            <person name="Sorensen T."/>
            <person name="Nielsen M.R."/>
            <person name="Sondergaard T.E."/>
            <person name="Sorensen J.L."/>
            <person name="Fitzpatrick D.A."/>
            <person name="Frisvad J.C."/>
            <person name="Nielsen K.L."/>
        </authorList>
    </citation>
    <scope>NUCLEOTIDE SEQUENCE</scope>
    <source>
        <strain evidence="3">IBT 17514</strain>
    </source>
</reference>
<dbReference type="PROSITE" id="PS51186">
    <property type="entry name" value="GNAT"/>
    <property type="match status" value="1"/>
</dbReference>
<evidence type="ECO:0000256" key="1">
    <source>
        <dbReference type="SAM" id="MobiDB-lite"/>
    </source>
</evidence>
<evidence type="ECO:0000259" key="2">
    <source>
        <dbReference type="PROSITE" id="PS51186"/>
    </source>
</evidence>
<proteinExistence type="predicted"/>
<dbReference type="SUPFAM" id="SSF55729">
    <property type="entry name" value="Acyl-CoA N-acyltransferases (Nat)"/>
    <property type="match status" value="1"/>
</dbReference>
<dbReference type="EMBL" id="JAQJAN010000001">
    <property type="protein sequence ID" value="KAJ5740136.1"/>
    <property type="molecule type" value="Genomic_DNA"/>
</dbReference>
<protein>
    <submittedName>
        <fullName evidence="3">Acetyltransferase</fullName>
    </submittedName>
</protein>
<dbReference type="InterPro" id="IPR000182">
    <property type="entry name" value="GNAT_dom"/>
</dbReference>
<dbReference type="Gene3D" id="3.40.630.30">
    <property type="match status" value="1"/>
</dbReference>
<comment type="caution">
    <text evidence="3">The sequence shown here is derived from an EMBL/GenBank/DDBJ whole genome shotgun (WGS) entry which is preliminary data.</text>
</comment>
<feature type="region of interest" description="Disordered" evidence="1">
    <location>
        <begin position="82"/>
        <end position="106"/>
    </location>
</feature>
<evidence type="ECO:0000313" key="4">
    <source>
        <dbReference type="Proteomes" id="UP001215712"/>
    </source>
</evidence>
<evidence type="ECO:0000313" key="3">
    <source>
        <dbReference type="EMBL" id="KAJ5740136.1"/>
    </source>
</evidence>
<dbReference type="AlphaFoldDB" id="A0AAD6HW42"/>
<dbReference type="PANTHER" id="PTHR42791">
    <property type="entry name" value="GNAT FAMILY ACETYLTRANSFERASE"/>
    <property type="match status" value="1"/>
</dbReference>
<dbReference type="Proteomes" id="UP001215712">
    <property type="component" value="Unassembled WGS sequence"/>
</dbReference>
<accession>A0AAD6HW42</accession>
<name>A0AAD6HW42_9EURO</name>
<dbReference type="Pfam" id="PF00583">
    <property type="entry name" value="Acetyltransf_1"/>
    <property type="match status" value="1"/>
</dbReference>
<dbReference type="InterPro" id="IPR016181">
    <property type="entry name" value="Acyl_CoA_acyltransferase"/>
</dbReference>
<reference evidence="3" key="2">
    <citation type="submission" date="2023-01" db="EMBL/GenBank/DDBJ databases">
        <authorList>
            <person name="Petersen C."/>
        </authorList>
    </citation>
    <scope>NUCLEOTIDE SEQUENCE</scope>
    <source>
        <strain evidence="3">IBT 17514</strain>
    </source>
</reference>
<sequence length="212" mass="23988">MVSLHPISPSDVADLVRVHSAAFKTDQFSNFMLDGKPPGTHESLMERSIQTWISDPTSQLCKAVTEDGDIIGWACWLTKDKSQEKNEPARPVAQPNPAHIDKPDPPTRVIGRQMRSDSMAKEAELMTEDKYLVLQAIVVHPDYQRQGIGAMLIQWGVDRAGKERLSCWCHASPAGFQLYFKQGFVEQGNDEYDLGNFGKYMFRYMVRRHGFA</sequence>
<gene>
    <name evidence="3" type="ORF">N7493_000008</name>
</gene>
<dbReference type="GO" id="GO:0016747">
    <property type="term" value="F:acyltransferase activity, transferring groups other than amino-acyl groups"/>
    <property type="evidence" value="ECO:0007669"/>
    <property type="project" value="InterPro"/>
</dbReference>
<keyword evidence="4" id="KW-1185">Reference proteome</keyword>
<dbReference type="PANTHER" id="PTHR42791:SF1">
    <property type="entry name" value="N-ACETYLTRANSFERASE DOMAIN-CONTAINING PROTEIN"/>
    <property type="match status" value="1"/>
</dbReference>